<evidence type="ECO:0000256" key="5">
    <source>
        <dbReference type="ARBA" id="ARBA00022679"/>
    </source>
</evidence>
<dbReference type="GO" id="GO:0032259">
    <property type="term" value="P:methylation"/>
    <property type="evidence" value="ECO:0007669"/>
    <property type="project" value="UniProtKB-KW"/>
</dbReference>
<dbReference type="GO" id="GO:0006355">
    <property type="term" value="P:regulation of DNA-templated transcription"/>
    <property type="evidence" value="ECO:0007669"/>
    <property type="project" value="InterPro"/>
</dbReference>
<dbReference type="Gene3D" id="1.10.1740.100">
    <property type="entry name" value="Set2, Rpb1 interacting domain"/>
    <property type="match status" value="1"/>
</dbReference>
<evidence type="ECO:0000313" key="12">
    <source>
        <dbReference type="Proteomes" id="UP001210925"/>
    </source>
</evidence>
<dbReference type="InterPro" id="IPR003616">
    <property type="entry name" value="Post-SET_dom"/>
</dbReference>
<protein>
    <submittedName>
        <fullName evidence="11">Histone methyltransferase set2</fullName>
    </submittedName>
</protein>
<keyword evidence="7" id="KW-0539">Nucleus</keyword>
<evidence type="ECO:0000256" key="7">
    <source>
        <dbReference type="ARBA" id="ARBA00023242"/>
    </source>
</evidence>
<evidence type="ECO:0000256" key="1">
    <source>
        <dbReference type="ARBA" id="ARBA00004123"/>
    </source>
</evidence>
<evidence type="ECO:0000256" key="8">
    <source>
        <dbReference type="SAM" id="MobiDB-lite"/>
    </source>
</evidence>
<evidence type="ECO:0000256" key="4">
    <source>
        <dbReference type="ARBA" id="ARBA00022603"/>
    </source>
</evidence>
<evidence type="ECO:0000259" key="10">
    <source>
        <dbReference type="PROSITE" id="PS51215"/>
    </source>
</evidence>
<dbReference type="SUPFAM" id="SSF82199">
    <property type="entry name" value="SET domain"/>
    <property type="match status" value="1"/>
</dbReference>
<dbReference type="PANTHER" id="PTHR22884">
    <property type="entry name" value="SET DOMAIN PROTEINS"/>
    <property type="match status" value="1"/>
</dbReference>
<dbReference type="Pfam" id="PF08236">
    <property type="entry name" value="SRI"/>
    <property type="match status" value="1"/>
</dbReference>
<evidence type="ECO:0000256" key="6">
    <source>
        <dbReference type="ARBA" id="ARBA00022691"/>
    </source>
</evidence>
<dbReference type="GO" id="GO:0042054">
    <property type="term" value="F:histone methyltransferase activity"/>
    <property type="evidence" value="ECO:0007669"/>
    <property type="project" value="InterPro"/>
</dbReference>
<keyword evidence="4 11" id="KW-0489">Methyltransferase</keyword>
<feature type="domain" description="AWS" evidence="10">
    <location>
        <begin position="51"/>
        <end position="113"/>
    </location>
</feature>
<dbReference type="EMBL" id="JADGKB010000067">
    <property type="protein sequence ID" value="KAJ3255397.1"/>
    <property type="molecule type" value="Genomic_DNA"/>
</dbReference>
<dbReference type="PROSITE" id="PS50868">
    <property type="entry name" value="POST_SET"/>
    <property type="match status" value="1"/>
</dbReference>
<proteinExistence type="predicted"/>
<dbReference type="SMART" id="SM00570">
    <property type="entry name" value="AWS"/>
    <property type="match status" value="1"/>
</dbReference>
<evidence type="ECO:0000259" key="9">
    <source>
        <dbReference type="PROSITE" id="PS50868"/>
    </source>
</evidence>
<accession>A0AAD5UEJ0</accession>
<evidence type="ECO:0000256" key="3">
    <source>
        <dbReference type="ARBA" id="ARBA00022454"/>
    </source>
</evidence>
<evidence type="ECO:0000256" key="2">
    <source>
        <dbReference type="ARBA" id="ARBA00004286"/>
    </source>
</evidence>
<feature type="compositionally biased region" description="Basic and acidic residues" evidence="8">
    <location>
        <begin position="318"/>
        <end position="346"/>
    </location>
</feature>
<comment type="subcellular location">
    <subcellularLocation>
        <location evidence="2">Chromosome</location>
    </subcellularLocation>
    <subcellularLocation>
        <location evidence="1">Nucleus</location>
    </subcellularLocation>
</comment>
<comment type="caution">
    <text evidence="11">The sequence shown here is derived from an EMBL/GenBank/DDBJ whole genome shotgun (WGS) entry which is preliminary data.</text>
</comment>
<gene>
    <name evidence="11" type="primary">SET2</name>
    <name evidence="11" type="ORF">HK103_006316</name>
</gene>
<feature type="domain" description="Post-SET" evidence="9">
    <location>
        <begin position="139"/>
        <end position="155"/>
    </location>
</feature>
<dbReference type="InterPro" id="IPR046341">
    <property type="entry name" value="SET_dom_sf"/>
</dbReference>
<keyword evidence="5" id="KW-0808">Transferase</keyword>
<keyword evidence="3" id="KW-0158">Chromosome</keyword>
<feature type="region of interest" description="Disordered" evidence="8">
    <location>
        <begin position="318"/>
        <end position="376"/>
    </location>
</feature>
<dbReference type="PROSITE" id="PS51215">
    <property type="entry name" value="AWS"/>
    <property type="match status" value="1"/>
</dbReference>
<evidence type="ECO:0000313" key="11">
    <source>
        <dbReference type="EMBL" id="KAJ3255397.1"/>
    </source>
</evidence>
<feature type="compositionally biased region" description="Basic and acidic residues" evidence="8">
    <location>
        <begin position="451"/>
        <end position="469"/>
    </location>
</feature>
<organism evidence="11 12">
    <name type="scientific">Boothiomyces macroporosus</name>
    <dbReference type="NCBI Taxonomy" id="261099"/>
    <lineage>
        <taxon>Eukaryota</taxon>
        <taxon>Fungi</taxon>
        <taxon>Fungi incertae sedis</taxon>
        <taxon>Chytridiomycota</taxon>
        <taxon>Chytridiomycota incertae sedis</taxon>
        <taxon>Chytridiomycetes</taxon>
        <taxon>Rhizophydiales</taxon>
        <taxon>Terramycetaceae</taxon>
        <taxon>Boothiomyces</taxon>
    </lineage>
</organism>
<feature type="region of interest" description="Disordered" evidence="8">
    <location>
        <begin position="451"/>
        <end position="486"/>
    </location>
</feature>
<dbReference type="GO" id="GO:0005634">
    <property type="term" value="C:nucleus"/>
    <property type="evidence" value="ECO:0007669"/>
    <property type="project" value="UniProtKB-SubCell"/>
</dbReference>
<feature type="compositionally biased region" description="Basic and acidic residues" evidence="8">
    <location>
        <begin position="361"/>
        <end position="376"/>
    </location>
</feature>
<dbReference type="SMART" id="SM00508">
    <property type="entry name" value="PostSET"/>
    <property type="match status" value="1"/>
</dbReference>
<keyword evidence="12" id="KW-1185">Reference proteome</keyword>
<keyword evidence="6" id="KW-0949">S-adenosyl-L-methionine</keyword>
<dbReference type="InterPro" id="IPR006560">
    <property type="entry name" value="AWS_dom"/>
</dbReference>
<name>A0AAD5UEJ0_9FUNG</name>
<dbReference type="Gene3D" id="2.170.270.10">
    <property type="entry name" value="SET domain"/>
    <property type="match status" value="1"/>
</dbReference>
<dbReference type="AlphaFoldDB" id="A0AAD5UEJ0"/>
<dbReference type="Proteomes" id="UP001210925">
    <property type="component" value="Unassembled WGS sequence"/>
</dbReference>
<reference evidence="11" key="1">
    <citation type="submission" date="2020-05" db="EMBL/GenBank/DDBJ databases">
        <title>Phylogenomic resolution of chytrid fungi.</title>
        <authorList>
            <person name="Stajich J.E."/>
            <person name="Amses K."/>
            <person name="Simmons R."/>
            <person name="Seto K."/>
            <person name="Myers J."/>
            <person name="Bonds A."/>
            <person name="Quandt C.A."/>
            <person name="Barry K."/>
            <person name="Liu P."/>
            <person name="Grigoriev I."/>
            <person name="Longcore J.E."/>
            <person name="James T.Y."/>
        </authorList>
    </citation>
    <scope>NUCLEOTIDE SEQUENCE</scope>
    <source>
        <strain evidence="11">PLAUS21</strain>
    </source>
</reference>
<dbReference type="GO" id="GO:0005694">
    <property type="term" value="C:chromosome"/>
    <property type="evidence" value="ECO:0007669"/>
    <property type="project" value="UniProtKB-SubCell"/>
</dbReference>
<dbReference type="InterPro" id="IPR038190">
    <property type="entry name" value="SRI_sf"/>
</dbReference>
<dbReference type="InterPro" id="IPR050777">
    <property type="entry name" value="SET2_Histone-Lys_MeTrsfase"/>
</dbReference>
<sequence length="594" mass="67660">MEGIEDWMISEVTGPNGQICGSQQVLETVLQKYTHIANNIFKGGANGKIASEYMICDCRYDICKLGLILAADHSEMACGSRAGCINRELAIECPPDDCPCGSYCKNRRFQEKSYASLQIFNTGNKGLGLKARERIENAAAQKCHCGEENCVGYIGKGNSLTVVSEEDLMDDEVDNKKINEIAPVKPLSTVEQVQELVKYIMINLSDRHKVIRSMNRLLGTDISLLRKFIYYRGLMLIERCLDQHLNSKSNTVRFYILQVLKLLPITAKNGIVNIEQHVEKMTDENAYGEVLSQLAKQIIENWASLEMVYKIPKKVKVEGENAQRDSPADSDADKSRKRPRSPERKRSPISNRPSPFGSYRGSEDSYSDSRYRDDKRSSFYESKSLGNYEERKITISNVNIPHLRWNVANLNPPSSVETSSVSLSAQTETASFVDMPAATVDEMVEAAQEEIRRKEELERKQQEEAEELRKKAKAAKKQKIQEHRQKLKAVVEPKPKHKHRDAPIEEEISTEERINLKSQISVIVIKVMSRYKEKMDSDSFKEKAKAITKALLEKELRSRTEKSKKQTVFDEKYTKAIKKYIIDYLTRHGIVTNK</sequence>
<dbReference type="Pfam" id="PF17907">
    <property type="entry name" value="AWS"/>
    <property type="match status" value="1"/>
</dbReference>
<dbReference type="InterPro" id="IPR013257">
    <property type="entry name" value="SRI"/>
</dbReference>